<sequence>MRLLNVCLILVVVILAGSIVAAPRLVIPETEFDFGFVPQNSKITHYFWLESKGDDSLKIIQVVPG</sequence>
<organism evidence="1 2">
    <name type="scientific">candidate division GN15 bacterium</name>
    <dbReference type="NCBI Taxonomy" id="2072418"/>
    <lineage>
        <taxon>Bacteria</taxon>
        <taxon>candidate division GN15</taxon>
    </lineage>
</organism>
<protein>
    <recommendedName>
        <fullName evidence="3">DUF1573 domain-containing protein</fullName>
    </recommendedName>
</protein>
<gene>
    <name evidence="1" type="ORF">C3F09_07195</name>
</gene>
<proteinExistence type="predicted"/>
<dbReference type="EMBL" id="PQAP01000097">
    <property type="protein sequence ID" value="PWB72030.1"/>
    <property type="molecule type" value="Genomic_DNA"/>
</dbReference>
<accession>A0A855X6G5</accession>
<evidence type="ECO:0000313" key="2">
    <source>
        <dbReference type="Proteomes" id="UP000250918"/>
    </source>
</evidence>
<evidence type="ECO:0008006" key="3">
    <source>
        <dbReference type="Google" id="ProtNLM"/>
    </source>
</evidence>
<comment type="caution">
    <text evidence="1">The sequence shown here is derived from an EMBL/GenBank/DDBJ whole genome shotgun (WGS) entry which is preliminary data.</text>
</comment>
<name>A0A855X6G5_9BACT</name>
<evidence type="ECO:0000313" key="1">
    <source>
        <dbReference type="EMBL" id="PWB72030.1"/>
    </source>
</evidence>
<dbReference type="AlphaFoldDB" id="A0A855X6G5"/>
<dbReference type="Proteomes" id="UP000250918">
    <property type="component" value="Unassembled WGS sequence"/>
</dbReference>
<reference evidence="1 2" key="1">
    <citation type="journal article" date="2018" name="ISME J.">
        <title>A methanotrophic archaeon couples anaerobic oxidation of methane to Fe(III) reduction.</title>
        <authorList>
            <person name="Cai C."/>
            <person name="Leu A.O."/>
            <person name="Xie G.J."/>
            <person name="Guo J."/>
            <person name="Feng Y."/>
            <person name="Zhao J.X."/>
            <person name="Tyson G.W."/>
            <person name="Yuan Z."/>
            <person name="Hu S."/>
        </authorList>
    </citation>
    <scope>NUCLEOTIDE SEQUENCE [LARGE SCALE GENOMIC DNA]</scope>
    <source>
        <strain evidence="1">FeB_12</strain>
    </source>
</reference>